<dbReference type="InterPro" id="IPR005225">
    <property type="entry name" value="Small_GTP-bd"/>
</dbReference>
<dbReference type="RefSeq" id="WP_121010698.1">
    <property type="nucleotide sequence ID" value="NZ_RCCJ01000001.1"/>
</dbReference>
<evidence type="ECO:0000313" key="3">
    <source>
        <dbReference type="EMBL" id="RLJ70664.1"/>
    </source>
</evidence>
<dbReference type="InterPro" id="IPR052705">
    <property type="entry name" value="Gliding_Motility_GTPase"/>
</dbReference>
<comment type="caution">
    <text evidence="3">The sequence shown here is derived from an EMBL/GenBank/DDBJ whole genome shotgun (WGS) entry which is preliminary data.</text>
</comment>
<protein>
    <recommendedName>
        <fullName evidence="5">Signal recognition particle receptor subunit beta</fullName>
    </recommendedName>
</protein>
<proteinExistence type="predicted"/>
<dbReference type="PROSITE" id="PS51419">
    <property type="entry name" value="RAB"/>
    <property type="match status" value="1"/>
</dbReference>
<dbReference type="CDD" id="cd00882">
    <property type="entry name" value="Ras_like_GTPase"/>
    <property type="match status" value="1"/>
</dbReference>
<dbReference type="InterPro" id="IPR027417">
    <property type="entry name" value="P-loop_NTPase"/>
</dbReference>
<sequence length="190" mass="21544">MLIDSSKGIVRFKVVYHGIAMSGKTTNIEQLAQQSGLDVLSFDTKEERTLVFDFITKKIKVDGFTLTFSIYTIPGQDIYRDIRKMVMRGVDAVVFVVDSSERRLSENKEFVRTLEGDLKLYGKDIESTPIVVQYNKRDLPDALPLDVLQREVSIPGKKTTEAVALQGKGVQETFDLIVEELMEKFRKMVG</sequence>
<gene>
    <name evidence="3" type="ORF">BCF55_0945</name>
</gene>
<dbReference type="Pfam" id="PF00025">
    <property type="entry name" value="Arf"/>
    <property type="match status" value="1"/>
</dbReference>
<evidence type="ECO:0000313" key="4">
    <source>
        <dbReference type="Proteomes" id="UP000267841"/>
    </source>
</evidence>
<evidence type="ECO:0008006" key="5">
    <source>
        <dbReference type="Google" id="ProtNLM"/>
    </source>
</evidence>
<organism evidence="3 4">
    <name type="scientific">Hydrogenivirga caldilitoris</name>
    <dbReference type="NCBI Taxonomy" id="246264"/>
    <lineage>
        <taxon>Bacteria</taxon>
        <taxon>Pseudomonadati</taxon>
        <taxon>Aquificota</taxon>
        <taxon>Aquificia</taxon>
        <taxon>Aquificales</taxon>
        <taxon>Aquificaceae</taxon>
        <taxon>Hydrogenivirga</taxon>
    </lineage>
</organism>
<keyword evidence="1" id="KW-0547">Nucleotide-binding</keyword>
<dbReference type="PRINTS" id="PR00449">
    <property type="entry name" value="RASTRNSFRMNG"/>
</dbReference>
<evidence type="ECO:0000256" key="1">
    <source>
        <dbReference type="ARBA" id="ARBA00022741"/>
    </source>
</evidence>
<accession>A0A497XQY4</accession>
<dbReference type="OrthoDB" id="9779858at2"/>
<dbReference type="EMBL" id="RCCJ01000001">
    <property type="protein sequence ID" value="RLJ70664.1"/>
    <property type="molecule type" value="Genomic_DNA"/>
</dbReference>
<keyword evidence="4" id="KW-1185">Reference proteome</keyword>
<dbReference type="AlphaFoldDB" id="A0A497XQY4"/>
<reference evidence="3 4" key="1">
    <citation type="submission" date="2018-10" db="EMBL/GenBank/DDBJ databases">
        <title>Genomic Encyclopedia of Archaeal and Bacterial Type Strains, Phase II (KMG-II): from individual species to whole genera.</title>
        <authorList>
            <person name="Goeker M."/>
        </authorList>
    </citation>
    <scope>NUCLEOTIDE SEQUENCE [LARGE SCALE GENOMIC DNA]</scope>
    <source>
        <strain evidence="3 4">DSM 16510</strain>
    </source>
</reference>
<dbReference type="PANTHER" id="PTHR42708">
    <property type="entry name" value="ATP/GTP-BINDING PROTEIN-RELATED"/>
    <property type="match status" value="1"/>
</dbReference>
<dbReference type="GO" id="GO:0003924">
    <property type="term" value="F:GTPase activity"/>
    <property type="evidence" value="ECO:0007669"/>
    <property type="project" value="InterPro"/>
</dbReference>
<keyword evidence="2" id="KW-0342">GTP-binding</keyword>
<dbReference type="Gene3D" id="3.40.50.300">
    <property type="entry name" value="P-loop containing nucleotide triphosphate hydrolases"/>
    <property type="match status" value="1"/>
</dbReference>
<name>A0A497XQY4_9AQUI</name>
<dbReference type="GO" id="GO:0005525">
    <property type="term" value="F:GTP binding"/>
    <property type="evidence" value="ECO:0007669"/>
    <property type="project" value="UniProtKB-KW"/>
</dbReference>
<dbReference type="SUPFAM" id="SSF52540">
    <property type="entry name" value="P-loop containing nucleoside triphosphate hydrolases"/>
    <property type="match status" value="1"/>
</dbReference>
<dbReference type="NCBIfam" id="TIGR00231">
    <property type="entry name" value="small_GTP"/>
    <property type="match status" value="1"/>
</dbReference>
<dbReference type="Proteomes" id="UP000267841">
    <property type="component" value="Unassembled WGS sequence"/>
</dbReference>
<dbReference type="InterPro" id="IPR006689">
    <property type="entry name" value="Small_GTPase_ARF/SAR"/>
</dbReference>
<evidence type="ECO:0000256" key="2">
    <source>
        <dbReference type="ARBA" id="ARBA00023134"/>
    </source>
</evidence>
<dbReference type="PANTHER" id="PTHR42708:SF1">
    <property type="entry name" value="GLIDING MOTILITY PROTEIN MGLA"/>
    <property type="match status" value="1"/>
</dbReference>